<feature type="domain" description="EF-hand" evidence="2">
    <location>
        <begin position="33"/>
        <end position="49"/>
    </location>
</feature>
<proteinExistence type="predicted"/>
<dbReference type="Pfam" id="PF13202">
    <property type="entry name" value="EF-hand_5"/>
    <property type="match status" value="2"/>
</dbReference>
<gene>
    <name evidence="3" type="ordered locus">Msip34_1002</name>
</gene>
<dbReference type="RefSeq" id="WP_015829775.1">
    <property type="nucleotide sequence ID" value="NC_012969.1"/>
</dbReference>
<evidence type="ECO:0000259" key="2">
    <source>
        <dbReference type="Pfam" id="PF13202"/>
    </source>
</evidence>
<reference evidence="4" key="1">
    <citation type="submission" date="2009-07" db="EMBL/GenBank/DDBJ databases">
        <title>Complete sequence of chromosome of Methylovorus sp. SIP3-4.</title>
        <authorList>
            <person name="Lucas S."/>
            <person name="Copeland A."/>
            <person name="Lapidus A."/>
            <person name="Glavina del Rio T."/>
            <person name="Tice H."/>
            <person name="Bruce D."/>
            <person name="Goodwin L."/>
            <person name="Pitluck S."/>
            <person name="Clum A."/>
            <person name="Larimer F."/>
            <person name="Land M."/>
            <person name="Hauser L."/>
            <person name="Kyrpides N."/>
            <person name="Mikhailova N."/>
            <person name="Kayluzhnaya M."/>
            <person name="Chistoserdova L."/>
        </authorList>
    </citation>
    <scope>NUCLEOTIDE SEQUENCE [LARGE SCALE GENOMIC DNA]</scope>
    <source>
        <strain evidence="4">SIP3-4</strain>
    </source>
</reference>
<dbReference type="Gene3D" id="1.10.238.10">
    <property type="entry name" value="EF-hand"/>
    <property type="match status" value="1"/>
</dbReference>
<dbReference type="SUPFAM" id="SSF47473">
    <property type="entry name" value="EF-hand"/>
    <property type="match status" value="1"/>
</dbReference>
<dbReference type="GO" id="GO:0005509">
    <property type="term" value="F:calcium ion binding"/>
    <property type="evidence" value="ECO:0007669"/>
    <property type="project" value="InterPro"/>
</dbReference>
<feature type="chain" id="PRO_5002971051" description="EF-hand domain-containing protein" evidence="1">
    <location>
        <begin position="21"/>
        <end position="99"/>
    </location>
</feature>
<dbReference type="STRING" id="582744.Msip34_1002"/>
<dbReference type="eggNOG" id="COG3767">
    <property type="taxonomic scope" value="Bacteria"/>
</dbReference>
<sequence length="99" mass="11037" precursor="true">MQHGYWIVPPMVLLMTLAHAADDGAIPEKHHMRADTNGDGRISLQEFRASEFKPSEKIFKRIDSNQDGFIDPAEKASAKDRLRARIRAKDGEISAPPAP</sequence>
<reference evidence="3 4" key="2">
    <citation type="journal article" date="2011" name="J. Bacteriol.">
        <title>Genomes of three methylotrophs from a single niche uncover genetic and metabolic divergence of Methylophilaceae.</title>
        <authorList>
            <person name="Lapidus A."/>
            <person name="Clum A."/>
            <person name="Labutti K."/>
            <person name="Kaluzhnaya M.G."/>
            <person name="Lim S."/>
            <person name="Beck D.A."/>
            <person name="Glavina Del Rio T."/>
            <person name="Nolan M."/>
            <person name="Mavromatis K."/>
            <person name="Huntemann M."/>
            <person name="Lucas S."/>
            <person name="Lidstrom M.E."/>
            <person name="Ivanova N."/>
            <person name="Chistoserdova L."/>
        </authorList>
    </citation>
    <scope>NUCLEOTIDE SEQUENCE [LARGE SCALE GENOMIC DNA]</scope>
    <source>
        <strain evidence="3 4">SIP3-4</strain>
    </source>
</reference>
<evidence type="ECO:0000313" key="3">
    <source>
        <dbReference type="EMBL" id="ACT50249.1"/>
    </source>
</evidence>
<protein>
    <recommendedName>
        <fullName evidence="2">EF-hand domain-containing protein</fullName>
    </recommendedName>
</protein>
<keyword evidence="1" id="KW-0732">Signal</keyword>
<keyword evidence="4" id="KW-1185">Reference proteome</keyword>
<feature type="domain" description="EF-hand" evidence="2">
    <location>
        <begin position="57"/>
        <end position="74"/>
    </location>
</feature>
<dbReference type="HOGENOM" id="CLU_2451228_0_0_4"/>
<dbReference type="InterPro" id="IPR011992">
    <property type="entry name" value="EF-hand-dom_pair"/>
</dbReference>
<evidence type="ECO:0000256" key="1">
    <source>
        <dbReference type="SAM" id="SignalP"/>
    </source>
</evidence>
<dbReference type="InterPro" id="IPR002048">
    <property type="entry name" value="EF_hand_dom"/>
</dbReference>
<dbReference type="EMBL" id="CP001674">
    <property type="protein sequence ID" value="ACT50249.1"/>
    <property type="molecule type" value="Genomic_DNA"/>
</dbReference>
<evidence type="ECO:0000313" key="4">
    <source>
        <dbReference type="Proteomes" id="UP000002743"/>
    </source>
</evidence>
<name>C6XCH4_METGS</name>
<accession>C6XCH4</accession>
<organism evidence="3 4">
    <name type="scientific">Methylovorus glucosotrophus (strain SIP3-4)</name>
    <dbReference type="NCBI Taxonomy" id="582744"/>
    <lineage>
        <taxon>Bacteria</taxon>
        <taxon>Pseudomonadati</taxon>
        <taxon>Pseudomonadota</taxon>
        <taxon>Betaproteobacteria</taxon>
        <taxon>Nitrosomonadales</taxon>
        <taxon>Methylophilaceae</taxon>
        <taxon>Methylovorus</taxon>
    </lineage>
</organism>
<dbReference type="KEGG" id="mei:Msip34_1002"/>
<dbReference type="Proteomes" id="UP000002743">
    <property type="component" value="Chromosome"/>
</dbReference>
<feature type="signal peptide" evidence="1">
    <location>
        <begin position="1"/>
        <end position="20"/>
    </location>
</feature>
<dbReference type="AlphaFoldDB" id="C6XCH4"/>